<accession>A0A2M6KA09</accession>
<comment type="caution">
    <text evidence="8">The sequence shown here is derived from an EMBL/GenBank/DDBJ whole genome shotgun (WGS) entry which is preliminary data.</text>
</comment>
<reference evidence="8 9" key="1">
    <citation type="submission" date="2017-09" db="EMBL/GenBank/DDBJ databases">
        <title>Depth-based differentiation of microbial function through sediment-hosted aquifers and enrichment of novel symbionts in the deep terrestrial subsurface.</title>
        <authorList>
            <person name="Probst A.J."/>
            <person name="Ladd B."/>
            <person name="Jarett J.K."/>
            <person name="Geller-Mcgrath D.E."/>
            <person name="Sieber C.M."/>
            <person name="Emerson J.B."/>
            <person name="Anantharaman K."/>
            <person name="Thomas B.C."/>
            <person name="Malmstrom R."/>
            <person name="Stieglmeier M."/>
            <person name="Klingl A."/>
            <person name="Woyke T."/>
            <person name="Ryan C.M."/>
            <person name="Banfield J.F."/>
        </authorList>
    </citation>
    <scope>NUCLEOTIDE SEQUENCE [LARGE SCALE GENOMIC DNA]</scope>
    <source>
        <strain evidence="8">CG11_big_fil_rev_8_21_14_0_20_39_10</strain>
    </source>
</reference>
<dbReference type="PANTHER" id="PTHR42709:SF6">
    <property type="entry name" value="UNDECAPRENYL PHOSPHATE TRANSPORTER A"/>
    <property type="match status" value="1"/>
</dbReference>
<comment type="subcellular location">
    <subcellularLocation>
        <location evidence="1">Cell membrane</location>
        <topology evidence="1">Multi-pass membrane protein</topology>
    </subcellularLocation>
</comment>
<dbReference type="Proteomes" id="UP000230869">
    <property type="component" value="Unassembled WGS sequence"/>
</dbReference>
<evidence type="ECO:0000256" key="1">
    <source>
        <dbReference type="ARBA" id="ARBA00004651"/>
    </source>
</evidence>
<dbReference type="EMBL" id="PCWW01000009">
    <property type="protein sequence ID" value="PIR13958.1"/>
    <property type="molecule type" value="Genomic_DNA"/>
</dbReference>
<proteinExistence type="predicted"/>
<dbReference type="GO" id="GO:0005886">
    <property type="term" value="C:plasma membrane"/>
    <property type="evidence" value="ECO:0007669"/>
    <property type="project" value="UniProtKB-SubCell"/>
</dbReference>
<evidence type="ECO:0000256" key="4">
    <source>
        <dbReference type="ARBA" id="ARBA00022989"/>
    </source>
</evidence>
<feature type="transmembrane region" description="Helical" evidence="6">
    <location>
        <begin position="53"/>
        <end position="78"/>
    </location>
</feature>
<evidence type="ECO:0000313" key="8">
    <source>
        <dbReference type="EMBL" id="PIR13958.1"/>
    </source>
</evidence>
<dbReference type="PANTHER" id="PTHR42709">
    <property type="entry name" value="ALKALINE PHOSPHATASE LIKE PROTEIN"/>
    <property type="match status" value="1"/>
</dbReference>
<evidence type="ECO:0000256" key="2">
    <source>
        <dbReference type="ARBA" id="ARBA00022475"/>
    </source>
</evidence>
<feature type="transmembrane region" description="Helical" evidence="6">
    <location>
        <begin position="144"/>
        <end position="164"/>
    </location>
</feature>
<evidence type="ECO:0000256" key="3">
    <source>
        <dbReference type="ARBA" id="ARBA00022692"/>
    </source>
</evidence>
<evidence type="ECO:0000256" key="5">
    <source>
        <dbReference type="ARBA" id="ARBA00023136"/>
    </source>
</evidence>
<dbReference type="InterPro" id="IPR032816">
    <property type="entry name" value="VTT_dom"/>
</dbReference>
<evidence type="ECO:0000259" key="7">
    <source>
        <dbReference type="Pfam" id="PF09335"/>
    </source>
</evidence>
<sequence length="207" mass="23062">MLGFINFFLQISQNLGYGGIVLLMTVESSFVPFPSELIIPPAAILASQGEMNIFLVIIFGVIGSLLGAIINYILAFYFGRAIVYKIADHKISKFLLINSKKVARAEKFFLKYGNISTLVGRLVPVVRQLISLPAGFAKMNFKSFIWYTFLGSSIWVTILAILGYAFGANLELIIKYYHQVSLIFIILAAVLAFAVIIKNKNKKVKRP</sequence>
<keyword evidence="2" id="KW-1003">Cell membrane</keyword>
<name>A0A2M6KA09_9BACT</name>
<dbReference type="AlphaFoldDB" id="A0A2M6KA09"/>
<feature type="domain" description="VTT" evidence="7">
    <location>
        <begin position="34"/>
        <end position="164"/>
    </location>
</feature>
<feature type="transmembrane region" description="Helical" evidence="6">
    <location>
        <begin position="176"/>
        <end position="197"/>
    </location>
</feature>
<dbReference type="InterPro" id="IPR051311">
    <property type="entry name" value="DedA_domain"/>
</dbReference>
<gene>
    <name evidence="8" type="ORF">COV49_00450</name>
</gene>
<dbReference type="Pfam" id="PF09335">
    <property type="entry name" value="VTT_dom"/>
    <property type="match status" value="1"/>
</dbReference>
<protein>
    <recommendedName>
        <fullName evidence="7">VTT domain-containing protein</fullName>
    </recommendedName>
</protein>
<organism evidence="8 9">
    <name type="scientific">Candidatus Falkowbacteria bacterium CG11_big_fil_rev_8_21_14_0_20_39_10</name>
    <dbReference type="NCBI Taxonomy" id="1974570"/>
    <lineage>
        <taxon>Bacteria</taxon>
        <taxon>Candidatus Falkowiibacteriota</taxon>
    </lineage>
</organism>
<evidence type="ECO:0000256" key="6">
    <source>
        <dbReference type="SAM" id="Phobius"/>
    </source>
</evidence>
<evidence type="ECO:0000313" key="9">
    <source>
        <dbReference type="Proteomes" id="UP000230869"/>
    </source>
</evidence>
<keyword evidence="5 6" id="KW-0472">Membrane</keyword>
<keyword evidence="4 6" id="KW-1133">Transmembrane helix</keyword>
<keyword evidence="3 6" id="KW-0812">Transmembrane</keyword>